<reference evidence="1 2" key="1">
    <citation type="submission" date="2016-11" db="EMBL/GenBank/DDBJ databases">
        <authorList>
            <person name="Jaros S."/>
            <person name="Januszkiewicz K."/>
            <person name="Wedrychowicz H."/>
        </authorList>
    </citation>
    <scope>NUCLEOTIDE SEQUENCE [LARGE SCALE GENOMIC DNA]</scope>
    <source>
        <strain evidence="1 2">DSM 12906</strain>
    </source>
</reference>
<organism evidence="1 2">
    <name type="scientific">Tessaracoccus bendigoensis DSM 12906</name>
    <dbReference type="NCBI Taxonomy" id="1123357"/>
    <lineage>
        <taxon>Bacteria</taxon>
        <taxon>Bacillati</taxon>
        <taxon>Actinomycetota</taxon>
        <taxon>Actinomycetes</taxon>
        <taxon>Propionibacteriales</taxon>
        <taxon>Propionibacteriaceae</taxon>
        <taxon>Tessaracoccus</taxon>
    </lineage>
</organism>
<gene>
    <name evidence="1" type="ORF">SAMN02745244_02723</name>
</gene>
<evidence type="ECO:0000313" key="1">
    <source>
        <dbReference type="EMBL" id="SHJ53470.1"/>
    </source>
</evidence>
<evidence type="ECO:0000313" key="2">
    <source>
        <dbReference type="Proteomes" id="UP000184512"/>
    </source>
</evidence>
<dbReference type="EMBL" id="FQZG01000056">
    <property type="protein sequence ID" value="SHJ53470.1"/>
    <property type="molecule type" value="Genomic_DNA"/>
</dbReference>
<proteinExistence type="predicted"/>
<dbReference type="OrthoDB" id="3689408at2"/>
<dbReference type="AlphaFoldDB" id="A0A1M6K3G8"/>
<dbReference type="STRING" id="1123357.SAMN02745244_02723"/>
<keyword evidence="2" id="KW-1185">Reference proteome</keyword>
<sequence length="155" mass="16577">MTDFTELPLDRDDFRLLSAVASAATSFDPPPNDLVTRIMLAVSLDLMEAELATLVAAPMAMARTEHPLAPETITFTSSAASLMIALDGDNGDVRVDGWVTGGTQVELHTGREVLPQTADETGRLVWQAVPRGPVRFLIRPLLAGASPVITPTIEL</sequence>
<accession>A0A1M6K3G8</accession>
<name>A0A1M6K3G8_9ACTN</name>
<dbReference type="Proteomes" id="UP000184512">
    <property type="component" value="Unassembled WGS sequence"/>
</dbReference>
<dbReference type="RefSeq" id="WP_073189203.1">
    <property type="nucleotide sequence ID" value="NZ_FQZG01000056.1"/>
</dbReference>
<protein>
    <submittedName>
        <fullName evidence="1">Uncharacterized protein</fullName>
    </submittedName>
</protein>